<feature type="region of interest" description="Disordered" evidence="4">
    <location>
        <begin position="576"/>
        <end position="607"/>
    </location>
</feature>
<evidence type="ECO:0008006" key="9">
    <source>
        <dbReference type="Google" id="ProtNLM"/>
    </source>
</evidence>
<dbReference type="GO" id="GO:0009986">
    <property type="term" value="C:cell surface"/>
    <property type="evidence" value="ECO:0007669"/>
    <property type="project" value="TreeGrafter"/>
</dbReference>
<comment type="caution">
    <text evidence="7">The sequence shown here is derived from an EMBL/GenBank/DDBJ whole genome shotgun (WGS) entry which is preliminary data.</text>
</comment>
<evidence type="ECO:0000259" key="5">
    <source>
        <dbReference type="PROSITE" id="PS50026"/>
    </source>
</evidence>
<dbReference type="EMBL" id="CAJNOC010002209">
    <property type="protein sequence ID" value="CAF0919356.1"/>
    <property type="molecule type" value="Genomic_DNA"/>
</dbReference>
<organism evidence="7 8">
    <name type="scientific">Brachionus calyciflorus</name>
    <dbReference type="NCBI Taxonomy" id="104777"/>
    <lineage>
        <taxon>Eukaryota</taxon>
        <taxon>Metazoa</taxon>
        <taxon>Spiralia</taxon>
        <taxon>Gnathifera</taxon>
        <taxon>Rotifera</taxon>
        <taxon>Eurotatoria</taxon>
        <taxon>Monogononta</taxon>
        <taxon>Pseudotrocha</taxon>
        <taxon>Ploima</taxon>
        <taxon>Brachionidae</taxon>
        <taxon>Brachionus</taxon>
    </lineage>
</organism>
<evidence type="ECO:0000313" key="7">
    <source>
        <dbReference type="EMBL" id="CAF0919356.1"/>
    </source>
</evidence>
<evidence type="ECO:0000256" key="1">
    <source>
        <dbReference type="ARBA" id="ARBA00022729"/>
    </source>
</evidence>
<feature type="disulfide bond" evidence="3">
    <location>
        <begin position="1312"/>
        <end position="1321"/>
    </location>
</feature>
<dbReference type="PANTHER" id="PTHR14949">
    <property type="entry name" value="EGF-LIKE-DOMAIN, MULTIPLE 7, 8"/>
    <property type="match status" value="1"/>
</dbReference>
<feature type="compositionally biased region" description="Low complexity" evidence="4">
    <location>
        <begin position="583"/>
        <end position="607"/>
    </location>
</feature>
<keyword evidence="1" id="KW-0732">Signal</keyword>
<dbReference type="OrthoDB" id="10001041at2759"/>
<keyword evidence="8" id="KW-1185">Reference proteome</keyword>
<dbReference type="PANTHER" id="PTHR14949:SF57">
    <property type="entry name" value="EGF-LIKE DOMAIN-CONTAINING PROTEIN"/>
    <property type="match status" value="1"/>
</dbReference>
<feature type="non-terminal residue" evidence="7">
    <location>
        <position position="1"/>
    </location>
</feature>
<dbReference type="PROSITE" id="PS01186">
    <property type="entry name" value="EGF_2"/>
    <property type="match status" value="1"/>
</dbReference>
<feature type="domain" description="VWFD" evidence="6">
    <location>
        <begin position="927"/>
        <end position="1122"/>
    </location>
</feature>
<comment type="caution">
    <text evidence="3">Lacks conserved residue(s) required for the propagation of feature annotation.</text>
</comment>
<gene>
    <name evidence="7" type="ORF">OXX778_LOCUS12303</name>
</gene>
<dbReference type="Proteomes" id="UP000663879">
    <property type="component" value="Unassembled WGS sequence"/>
</dbReference>
<reference evidence="7" key="1">
    <citation type="submission" date="2021-02" db="EMBL/GenBank/DDBJ databases">
        <authorList>
            <person name="Nowell W R."/>
        </authorList>
    </citation>
    <scope>NUCLEOTIDE SEQUENCE</scope>
    <source>
        <strain evidence="7">Ploen Becks lab</strain>
    </source>
</reference>
<feature type="domain" description="EGF-like" evidence="5">
    <location>
        <begin position="1290"/>
        <end position="1322"/>
    </location>
</feature>
<protein>
    <recommendedName>
        <fullName evidence="9">EGF-like domain-containing protein</fullName>
    </recommendedName>
</protein>
<dbReference type="InterPro" id="IPR001846">
    <property type="entry name" value="VWF_type-D"/>
</dbReference>
<keyword evidence="3" id="KW-0245">EGF-like domain</keyword>
<dbReference type="GO" id="GO:0005102">
    <property type="term" value="F:signaling receptor binding"/>
    <property type="evidence" value="ECO:0007669"/>
    <property type="project" value="TreeGrafter"/>
</dbReference>
<keyword evidence="2 3" id="KW-1015">Disulfide bond</keyword>
<evidence type="ECO:0000256" key="3">
    <source>
        <dbReference type="PROSITE-ProRule" id="PRU00076"/>
    </source>
</evidence>
<evidence type="ECO:0000256" key="2">
    <source>
        <dbReference type="ARBA" id="ARBA00023157"/>
    </source>
</evidence>
<dbReference type="InterPro" id="IPR050969">
    <property type="entry name" value="Dev_Signal_Modulators"/>
</dbReference>
<name>A0A814AYA2_9BILA</name>
<evidence type="ECO:0000256" key="4">
    <source>
        <dbReference type="SAM" id="MobiDB-lite"/>
    </source>
</evidence>
<sequence length="1492" mass="169827">YGQNQTYYGNNSFLYDSLFPGCKSLECQNSKYICNTSRSLMTEIQGMYPIFNGWYHLDKNWRLTKKNLSDFVETNILGIKYYTSSCPSIDPLCLSRTSFWTISDYPTQYSNYIVNMTVCNTVSYGLNESTCYSYCSNHIPVVYCDQYDSFSYYFTPINVMSALTNVQSLTCFGINASSLPINTFNNQTYFGNFSNNLQYFNWNETNNQLLAANETVFNACQNSKSLLQELSNPYRLPGSLNGWFHLDKNIKILKDSMFRFTIDKNLSSYPMGPIGMSSSCPSKNQTCEGGILYWTTSDYPSENMFYNQVSSLKICSLFSVLNQCFTYCITDVPVAYCSQSNSYTYYLSSINTFGFTNALNLLPCFGIDQNLLNFTIPNFNETFQTPGYYFPMNYSMPYYPFFNQSFPSNFTMPSFYMNNSSSFNPYFTSSYQSTEQNFNHSNSYNASFSPTTIGYFYPFNSSLPYDQNITNQFTHSTQNNSITSANTISDPTVSSNFTMPPFYMNNSSSLNPYFTSSYQSTEQNFNHSNSFNASFSPTTSGYFYPFNSSLPYNQNFTNQYYSTDFTQNSSLSYQTTTEKFSNQPDSSQSYQYQTSTIQPSGSSSSQYVSTHVQSSSQSVTSQAKTTTTTTTLTPCLKGYYSKSGFEPCYFDFTVLGQNATFQPVTNSIDPNAHIDEITFKCFVKCPKNVDCSRLNGTVIWYVGLSEIIRTEMRYNQTTQDLYGYLNETSWSNYMNQDHSCEIIPEYRQVQSNLPFKSQSQFIGIECEMPNQSAIDKSASTKSRYQVTLKEGNLQPAKLRCKLNLPVACKDHKVTDCDLKIWINYKNMSNYNRVVTKECIPQSNGARSCDACNKFFKKESNSLSDDDRVKEWQINTNMETKNKNYKNEEYEVEIKTNNNSANLRDVYKKLNLPTLNIKFAYQNRPLTKFASCYNDPHCRTFDGKAFELQQAGEYQMYENTETQTRIHLINKLCSPGSRPYCLNNVFIQSMHEIVKLDLEYNLFYYTNLKTKSFDQPIIFRVGNALNSFDQLIITSSNYLIQVETGYGLTIKISGSYYWWIEKFVYTRMDINPSKSDFGITNGLFGNFNDNKNDDFIYLRNSINKGKETDILNSFKADASTGIPSFLNNQYYSVDQVEIQDKYSYCQCLNTDPTQTVNSECLPSLNEKAFNKPKNKNKRSAEPNLDFEALATSPAVLYVKKYGIHNIDKFKRKRQAETVPANVTNCKIDANFLPSAEYEQNCIDDILNVPDTPWDLIYQEDKKSASIDILSNDINLFVTDVNGNKVPDATLIKNNCPNDCSSHGSCSLDGICICEPGYSQVDCSVKLSDPPKILGVSTDSSIIDSSNGNPKEVIISLARFVAENPSSKFKISTYTKSSTKSFNEAISSELTGFPLNYQTTLVQIDSVTKNTASDWYLLKLYATNDGISYSDPITLMVYPSVSYKCNNDAENFSCEKIVTDAVVTSPPKVTSSSNRITQNISFLVIFTMLSFKIF</sequence>
<dbReference type="PROSITE" id="PS50026">
    <property type="entry name" value="EGF_3"/>
    <property type="match status" value="1"/>
</dbReference>
<dbReference type="PROSITE" id="PS51233">
    <property type="entry name" value="VWFD"/>
    <property type="match status" value="1"/>
</dbReference>
<evidence type="ECO:0000259" key="6">
    <source>
        <dbReference type="PROSITE" id="PS51233"/>
    </source>
</evidence>
<evidence type="ECO:0000313" key="8">
    <source>
        <dbReference type="Proteomes" id="UP000663879"/>
    </source>
</evidence>
<dbReference type="Pfam" id="PF00094">
    <property type="entry name" value="VWD"/>
    <property type="match status" value="1"/>
</dbReference>
<dbReference type="GO" id="GO:0005576">
    <property type="term" value="C:extracellular region"/>
    <property type="evidence" value="ECO:0007669"/>
    <property type="project" value="TreeGrafter"/>
</dbReference>
<accession>A0A814AYA2</accession>
<dbReference type="Gene3D" id="2.60.120.260">
    <property type="entry name" value="Galactose-binding domain-like"/>
    <property type="match status" value="1"/>
</dbReference>
<dbReference type="InterPro" id="IPR000742">
    <property type="entry name" value="EGF"/>
</dbReference>
<feature type="disulfide bond" evidence="3">
    <location>
        <begin position="1294"/>
        <end position="1304"/>
    </location>
</feature>
<proteinExistence type="predicted"/>